<evidence type="ECO:0000259" key="3">
    <source>
        <dbReference type="PROSITE" id="PS50157"/>
    </source>
</evidence>
<name>A0A914IEM7_GLORO</name>
<reference evidence="5" key="1">
    <citation type="submission" date="2022-11" db="UniProtKB">
        <authorList>
            <consortium name="WormBaseParasite"/>
        </authorList>
    </citation>
    <scope>IDENTIFICATION</scope>
</reference>
<accession>A0A914IEM7</accession>
<evidence type="ECO:0000256" key="2">
    <source>
        <dbReference type="SAM" id="MobiDB-lite"/>
    </source>
</evidence>
<organism evidence="4 5">
    <name type="scientific">Globodera rostochiensis</name>
    <name type="common">Golden nematode worm</name>
    <name type="synonym">Heterodera rostochiensis</name>
    <dbReference type="NCBI Taxonomy" id="31243"/>
    <lineage>
        <taxon>Eukaryota</taxon>
        <taxon>Metazoa</taxon>
        <taxon>Ecdysozoa</taxon>
        <taxon>Nematoda</taxon>
        <taxon>Chromadorea</taxon>
        <taxon>Rhabditida</taxon>
        <taxon>Tylenchina</taxon>
        <taxon>Tylenchomorpha</taxon>
        <taxon>Tylenchoidea</taxon>
        <taxon>Heteroderidae</taxon>
        <taxon>Heteroderinae</taxon>
        <taxon>Globodera</taxon>
    </lineage>
</organism>
<feature type="domain" description="C2H2-type" evidence="3">
    <location>
        <begin position="33"/>
        <end position="68"/>
    </location>
</feature>
<sequence length="297" mass="32219">MTGSKCKHCNQFIAGNDKKMNVHLVACKRKRPYICDAKLEDGSKCGRHFESVKGLGAHRGGFHTAAEKGAKFSCDINGCGFGTDTPRSLEAHRERCRAGLLRRSRSHSRAPSVSRATSVSRAPSVMRRSSIPRTVTTEEGVGTPTAAAAIAERRRSAAGAATPSRPASRAHVQNNDDVEGFRASPGAADGVPVSPFPTGIVDAQGLYNLRLLDPATARKIMYEQHKSLDHLMDDMQKKLDTLKSIVDDKQVPADLSELEKQLKEYREKFAADALEKSGQINLGIAERALAEANDNEI</sequence>
<keyword evidence="1" id="KW-0862">Zinc</keyword>
<dbReference type="Proteomes" id="UP000887572">
    <property type="component" value="Unplaced"/>
</dbReference>
<dbReference type="InterPro" id="IPR013087">
    <property type="entry name" value="Znf_C2H2_type"/>
</dbReference>
<proteinExistence type="predicted"/>
<keyword evidence="4" id="KW-1185">Reference proteome</keyword>
<keyword evidence="1" id="KW-0479">Metal-binding</keyword>
<feature type="compositionally biased region" description="Low complexity" evidence="2">
    <location>
        <begin position="134"/>
        <end position="150"/>
    </location>
</feature>
<evidence type="ECO:0000256" key="1">
    <source>
        <dbReference type="PROSITE-ProRule" id="PRU00042"/>
    </source>
</evidence>
<protein>
    <submittedName>
        <fullName evidence="5">C2H2-type domain-containing protein</fullName>
    </submittedName>
</protein>
<dbReference type="AlphaFoldDB" id="A0A914IEM7"/>
<feature type="region of interest" description="Disordered" evidence="2">
    <location>
        <begin position="100"/>
        <end position="183"/>
    </location>
</feature>
<dbReference type="GO" id="GO:0008270">
    <property type="term" value="F:zinc ion binding"/>
    <property type="evidence" value="ECO:0007669"/>
    <property type="project" value="UniProtKB-KW"/>
</dbReference>
<dbReference type="PROSITE" id="PS50157">
    <property type="entry name" value="ZINC_FINGER_C2H2_2"/>
    <property type="match status" value="1"/>
</dbReference>
<dbReference type="WBParaSite" id="Gr19_v10_g92.t1">
    <property type="protein sequence ID" value="Gr19_v10_g92.t1"/>
    <property type="gene ID" value="Gr19_v10_g92"/>
</dbReference>
<evidence type="ECO:0000313" key="4">
    <source>
        <dbReference type="Proteomes" id="UP000887572"/>
    </source>
</evidence>
<feature type="compositionally biased region" description="Polar residues" evidence="2">
    <location>
        <begin position="109"/>
        <end position="121"/>
    </location>
</feature>
<keyword evidence="1" id="KW-0863">Zinc-finger</keyword>
<evidence type="ECO:0000313" key="5">
    <source>
        <dbReference type="WBParaSite" id="Gr19_v10_g92.t1"/>
    </source>
</evidence>